<dbReference type="GO" id="GO:0004791">
    <property type="term" value="F:thioredoxin-disulfide reductase (NADPH) activity"/>
    <property type="evidence" value="ECO:0007669"/>
    <property type="project" value="UniProtKB-EC"/>
</dbReference>
<proteinExistence type="predicted"/>
<evidence type="ECO:0000313" key="2">
    <source>
        <dbReference type="EMBL" id="KAB7781833.1"/>
    </source>
</evidence>
<comment type="caution">
    <text evidence="2">The sequence shown here is derived from an EMBL/GenBank/DDBJ whole genome shotgun (WGS) entry which is preliminary data.</text>
</comment>
<dbReference type="SMART" id="SM00100">
    <property type="entry name" value="cNMP"/>
    <property type="match status" value="1"/>
</dbReference>
<gene>
    <name evidence="2" type="ORF">F8B43_5720</name>
</gene>
<reference evidence="2 3" key="1">
    <citation type="submission" date="2019-10" db="EMBL/GenBank/DDBJ databases">
        <title>Draft Genome Sequence of the Caffeine Degrading Methylotroph Methylorubrum populi PINKEL.</title>
        <authorList>
            <person name="Dawson S.C."/>
            <person name="Zhang X."/>
            <person name="Wright M.E."/>
            <person name="Sharma G."/>
            <person name="Langner J.T."/>
            <person name="Ditty J.L."/>
            <person name="Subuyuj G.A."/>
        </authorList>
    </citation>
    <scope>NUCLEOTIDE SEQUENCE [LARGE SCALE GENOMIC DNA]</scope>
    <source>
        <strain evidence="2 3">Pinkel</strain>
    </source>
</reference>
<dbReference type="Pfam" id="PF00027">
    <property type="entry name" value="cNMP_binding"/>
    <property type="match status" value="1"/>
</dbReference>
<dbReference type="RefSeq" id="WP_152279230.1">
    <property type="nucleotide sequence ID" value="NZ_WEKV01000032.1"/>
</dbReference>
<dbReference type="EC" id="1.8.1.9" evidence="2"/>
<name>A0A833IZP1_9HYPH</name>
<evidence type="ECO:0000313" key="3">
    <source>
        <dbReference type="Proteomes" id="UP000469949"/>
    </source>
</evidence>
<dbReference type="Proteomes" id="UP000469949">
    <property type="component" value="Unassembled WGS sequence"/>
</dbReference>
<dbReference type="SUPFAM" id="SSF51206">
    <property type="entry name" value="cAMP-binding domain-like"/>
    <property type="match status" value="1"/>
</dbReference>
<dbReference type="CDD" id="cd00038">
    <property type="entry name" value="CAP_ED"/>
    <property type="match status" value="1"/>
</dbReference>
<dbReference type="Gene3D" id="2.60.120.10">
    <property type="entry name" value="Jelly Rolls"/>
    <property type="match status" value="1"/>
</dbReference>
<dbReference type="InterPro" id="IPR000595">
    <property type="entry name" value="cNMP-bd_dom"/>
</dbReference>
<keyword evidence="2" id="KW-0560">Oxidoreductase</keyword>
<protein>
    <submittedName>
        <fullName evidence="2">Thioredoxin reductase</fullName>
        <ecNumber evidence="2">1.8.1.9</ecNumber>
    </submittedName>
</protein>
<dbReference type="AlphaFoldDB" id="A0A833IZP1"/>
<accession>A0A833IZP1</accession>
<feature type="domain" description="Cyclic nucleotide-binding" evidence="1">
    <location>
        <begin position="11"/>
        <end position="131"/>
    </location>
</feature>
<dbReference type="InterPro" id="IPR014710">
    <property type="entry name" value="RmlC-like_jellyroll"/>
</dbReference>
<dbReference type="InterPro" id="IPR018490">
    <property type="entry name" value="cNMP-bd_dom_sf"/>
</dbReference>
<sequence>MSMIDSCRDQMFPKLSPAEIGRLHRFGQEQHYAAGDALFVTGDISPGMFVLVSGSVEVRRHDPLGHLAPITTQDAGEFVAEVGQLAGRAALVDVVAVNDLDTILIPSENLRVLLIAEAELGDRIMRALILRRVALIVTLPPVCPRS</sequence>
<organism evidence="2 3">
    <name type="scientific">Methylorubrum populi</name>
    <dbReference type="NCBI Taxonomy" id="223967"/>
    <lineage>
        <taxon>Bacteria</taxon>
        <taxon>Pseudomonadati</taxon>
        <taxon>Pseudomonadota</taxon>
        <taxon>Alphaproteobacteria</taxon>
        <taxon>Hyphomicrobiales</taxon>
        <taxon>Methylobacteriaceae</taxon>
        <taxon>Methylorubrum</taxon>
    </lineage>
</organism>
<dbReference type="EMBL" id="WEKV01000032">
    <property type="protein sequence ID" value="KAB7781833.1"/>
    <property type="molecule type" value="Genomic_DNA"/>
</dbReference>
<evidence type="ECO:0000259" key="1">
    <source>
        <dbReference type="PROSITE" id="PS50042"/>
    </source>
</evidence>
<dbReference type="PROSITE" id="PS50042">
    <property type="entry name" value="CNMP_BINDING_3"/>
    <property type="match status" value="1"/>
</dbReference>